<dbReference type="Proteomes" id="UP001151760">
    <property type="component" value="Unassembled WGS sequence"/>
</dbReference>
<evidence type="ECO:0000313" key="1">
    <source>
        <dbReference type="EMBL" id="GJT46061.1"/>
    </source>
</evidence>
<reference evidence="1" key="2">
    <citation type="submission" date="2022-01" db="EMBL/GenBank/DDBJ databases">
        <authorList>
            <person name="Yamashiro T."/>
            <person name="Shiraishi A."/>
            <person name="Satake H."/>
            <person name="Nakayama K."/>
        </authorList>
    </citation>
    <scope>NUCLEOTIDE SEQUENCE</scope>
</reference>
<name>A0ABQ5E5C6_9ASTR</name>
<evidence type="ECO:0000313" key="2">
    <source>
        <dbReference type="Proteomes" id="UP001151760"/>
    </source>
</evidence>
<protein>
    <submittedName>
        <fullName evidence="1">Uncharacterized protein</fullName>
    </submittedName>
</protein>
<gene>
    <name evidence="1" type="ORF">Tco_0954776</name>
</gene>
<accession>A0ABQ5E5C6</accession>
<sequence length="110" mass="12594">MDHVRWERSSVIAGGMRVQLQTRSRTGCVDCPLYNDPFSALMKKLYMVLEAGHSVASEYPTFRCRRRPQFQQVSKPQSSKISSNLQKKPISAVTLFNWGLQKFPATEELD</sequence>
<reference evidence="1" key="1">
    <citation type="journal article" date="2022" name="Int. J. Mol. Sci.">
        <title>Draft Genome of Tanacetum Coccineum: Genomic Comparison of Closely Related Tanacetum-Family Plants.</title>
        <authorList>
            <person name="Yamashiro T."/>
            <person name="Shiraishi A."/>
            <person name="Nakayama K."/>
            <person name="Satake H."/>
        </authorList>
    </citation>
    <scope>NUCLEOTIDE SEQUENCE</scope>
</reference>
<proteinExistence type="predicted"/>
<dbReference type="EMBL" id="BQNB010015952">
    <property type="protein sequence ID" value="GJT46061.1"/>
    <property type="molecule type" value="Genomic_DNA"/>
</dbReference>
<keyword evidence="2" id="KW-1185">Reference proteome</keyword>
<comment type="caution">
    <text evidence="1">The sequence shown here is derived from an EMBL/GenBank/DDBJ whole genome shotgun (WGS) entry which is preliminary data.</text>
</comment>
<organism evidence="1 2">
    <name type="scientific">Tanacetum coccineum</name>
    <dbReference type="NCBI Taxonomy" id="301880"/>
    <lineage>
        <taxon>Eukaryota</taxon>
        <taxon>Viridiplantae</taxon>
        <taxon>Streptophyta</taxon>
        <taxon>Embryophyta</taxon>
        <taxon>Tracheophyta</taxon>
        <taxon>Spermatophyta</taxon>
        <taxon>Magnoliopsida</taxon>
        <taxon>eudicotyledons</taxon>
        <taxon>Gunneridae</taxon>
        <taxon>Pentapetalae</taxon>
        <taxon>asterids</taxon>
        <taxon>campanulids</taxon>
        <taxon>Asterales</taxon>
        <taxon>Asteraceae</taxon>
        <taxon>Asteroideae</taxon>
        <taxon>Anthemideae</taxon>
        <taxon>Anthemidinae</taxon>
        <taxon>Tanacetum</taxon>
    </lineage>
</organism>